<feature type="transmembrane region" description="Helical" evidence="7">
    <location>
        <begin position="104"/>
        <end position="124"/>
    </location>
</feature>
<feature type="transmembrane region" description="Helical" evidence="7">
    <location>
        <begin position="71"/>
        <end position="92"/>
    </location>
</feature>
<dbReference type="InterPro" id="IPR051393">
    <property type="entry name" value="ABC_transporter_permease"/>
</dbReference>
<keyword evidence="10" id="KW-1185">Reference proteome</keyword>
<feature type="transmembrane region" description="Helical" evidence="7">
    <location>
        <begin position="217"/>
        <end position="239"/>
    </location>
</feature>
<evidence type="ECO:0000256" key="4">
    <source>
        <dbReference type="ARBA" id="ARBA00022692"/>
    </source>
</evidence>
<evidence type="ECO:0000256" key="3">
    <source>
        <dbReference type="ARBA" id="ARBA00022475"/>
    </source>
</evidence>
<reference evidence="9 10" key="1">
    <citation type="submission" date="2018-05" db="EMBL/GenBank/DDBJ databases">
        <title>Genomic Encyclopedia of Archaeal and Bacterial Type Strains, Phase II (KMG-II): from individual species to whole genera.</title>
        <authorList>
            <person name="Goeker M."/>
        </authorList>
    </citation>
    <scope>NUCLEOTIDE SEQUENCE [LARGE SCALE GENOMIC DNA]</scope>
    <source>
        <strain evidence="9 10">DSM 45184</strain>
    </source>
</reference>
<dbReference type="InterPro" id="IPR035906">
    <property type="entry name" value="MetI-like_sf"/>
</dbReference>
<keyword evidence="4 7" id="KW-0812">Transmembrane</keyword>
<dbReference type="AlphaFoldDB" id="A0A316F4D7"/>
<evidence type="ECO:0000313" key="10">
    <source>
        <dbReference type="Proteomes" id="UP000245697"/>
    </source>
</evidence>
<keyword evidence="2 7" id="KW-0813">Transport</keyword>
<protein>
    <submittedName>
        <fullName evidence="9">Carbohydrate ABC transporter membrane protein 1 (CUT1 family)</fullName>
    </submittedName>
</protein>
<dbReference type="PANTHER" id="PTHR30193:SF37">
    <property type="entry name" value="INNER MEMBRANE ABC TRANSPORTER PERMEASE PROTEIN YCJO"/>
    <property type="match status" value="1"/>
</dbReference>
<feature type="transmembrane region" description="Helical" evidence="7">
    <location>
        <begin position="267"/>
        <end position="292"/>
    </location>
</feature>
<accession>A0A316F4D7</accession>
<dbReference type="GO" id="GO:0055085">
    <property type="term" value="P:transmembrane transport"/>
    <property type="evidence" value="ECO:0007669"/>
    <property type="project" value="InterPro"/>
</dbReference>
<keyword evidence="3" id="KW-1003">Cell membrane</keyword>
<dbReference type="SUPFAM" id="SSF161098">
    <property type="entry name" value="MetI-like"/>
    <property type="match status" value="1"/>
</dbReference>
<evidence type="ECO:0000256" key="1">
    <source>
        <dbReference type="ARBA" id="ARBA00004651"/>
    </source>
</evidence>
<dbReference type="Gene3D" id="1.10.3720.10">
    <property type="entry name" value="MetI-like"/>
    <property type="match status" value="1"/>
</dbReference>
<comment type="caution">
    <text evidence="9">The sequence shown here is derived from an EMBL/GenBank/DDBJ whole genome shotgun (WGS) entry which is preliminary data.</text>
</comment>
<evidence type="ECO:0000256" key="6">
    <source>
        <dbReference type="ARBA" id="ARBA00023136"/>
    </source>
</evidence>
<feature type="transmembrane region" description="Helical" evidence="7">
    <location>
        <begin position="163"/>
        <end position="183"/>
    </location>
</feature>
<name>A0A316F4D7_9ACTN</name>
<dbReference type="Proteomes" id="UP000245697">
    <property type="component" value="Unassembled WGS sequence"/>
</dbReference>
<dbReference type="GO" id="GO:0005886">
    <property type="term" value="C:plasma membrane"/>
    <property type="evidence" value="ECO:0007669"/>
    <property type="project" value="UniProtKB-SubCell"/>
</dbReference>
<keyword evidence="6 7" id="KW-0472">Membrane</keyword>
<dbReference type="CDD" id="cd06261">
    <property type="entry name" value="TM_PBP2"/>
    <property type="match status" value="1"/>
</dbReference>
<evidence type="ECO:0000313" key="9">
    <source>
        <dbReference type="EMBL" id="PWK40483.1"/>
    </source>
</evidence>
<sequence>MTRDRGRRQLAMMLAPYLLGLTVLVLAPFAVTVVLAFTEYDLIRPPRWIGTDNFTALAEDPIFRTALVNSLLFAAVAVPLRLTIALSLALLLHRRSRFAGTARTAAVLPSAVPEIAYGLLWLWLLNPLYGPISQVLRAGGQNGLTVFGRTPPQWLTDPVDARAAIILMSLFTIGETFVILLAVRRSLPPDVYELAALEDATGWDVLRRITWPLMRPVLVLLLIRDAILSLQFSFLPALVVTDGGPPPYATTYIPLFSYRTAFEYLRYGYAAAATAVMLALTVAAVALQWRLLRRHEALRDR</sequence>
<comment type="similarity">
    <text evidence="7">Belongs to the binding-protein-dependent transport system permease family.</text>
</comment>
<comment type="subcellular location">
    <subcellularLocation>
        <location evidence="1 7">Cell membrane</location>
        <topology evidence="1 7">Multi-pass membrane protein</topology>
    </subcellularLocation>
</comment>
<evidence type="ECO:0000259" key="8">
    <source>
        <dbReference type="PROSITE" id="PS50928"/>
    </source>
</evidence>
<gene>
    <name evidence="9" type="ORF">BC793_11991</name>
</gene>
<dbReference type="PANTHER" id="PTHR30193">
    <property type="entry name" value="ABC TRANSPORTER PERMEASE PROTEIN"/>
    <property type="match status" value="1"/>
</dbReference>
<proteinExistence type="inferred from homology"/>
<dbReference type="PROSITE" id="PS50928">
    <property type="entry name" value="ABC_TM1"/>
    <property type="match status" value="1"/>
</dbReference>
<dbReference type="InterPro" id="IPR000515">
    <property type="entry name" value="MetI-like"/>
</dbReference>
<evidence type="ECO:0000256" key="7">
    <source>
        <dbReference type="RuleBase" id="RU363032"/>
    </source>
</evidence>
<feature type="transmembrane region" description="Helical" evidence="7">
    <location>
        <begin position="12"/>
        <end position="37"/>
    </location>
</feature>
<keyword evidence="5 7" id="KW-1133">Transmembrane helix</keyword>
<evidence type="ECO:0000256" key="5">
    <source>
        <dbReference type="ARBA" id="ARBA00022989"/>
    </source>
</evidence>
<dbReference type="EMBL" id="QGGR01000019">
    <property type="protein sequence ID" value="PWK40483.1"/>
    <property type="molecule type" value="Genomic_DNA"/>
</dbReference>
<organism evidence="9 10">
    <name type="scientific">Actinoplanes xinjiangensis</name>
    <dbReference type="NCBI Taxonomy" id="512350"/>
    <lineage>
        <taxon>Bacteria</taxon>
        <taxon>Bacillati</taxon>
        <taxon>Actinomycetota</taxon>
        <taxon>Actinomycetes</taxon>
        <taxon>Micromonosporales</taxon>
        <taxon>Micromonosporaceae</taxon>
        <taxon>Actinoplanes</taxon>
    </lineage>
</organism>
<feature type="domain" description="ABC transmembrane type-1" evidence="8">
    <location>
        <begin position="67"/>
        <end position="288"/>
    </location>
</feature>
<dbReference type="Pfam" id="PF00528">
    <property type="entry name" value="BPD_transp_1"/>
    <property type="match status" value="1"/>
</dbReference>
<evidence type="ECO:0000256" key="2">
    <source>
        <dbReference type="ARBA" id="ARBA00022448"/>
    </source>
</evidence>